<dbReference type="Proteomes" id="UP001281147">
    <property type="component" value="Unassembled WGS sequence"/>
</dbReference>
<reference evidence="1" key="1">
    <citation type="submission" date="2023-07" db="EMBL/GenBank/DDBJ databases">
        <title>Black Yeasts Isolated from many extreme environments.</title>
        <authorList>
            <person name="Coleine C."/>
            <person name="Stajich J.E."/>
            <person name="Selbmann L."/>
        </authorList>
    </citation>
    <scope>NUCLEOTIDE SEQUENCE</scope>
    <source>
        <strain evidence="1">CCFEE 5714</strain>
    </source>
</reference>
<sequence length="618" mass="69559">MLYSSYSLASRWLVYSLLLAPVLAHEQQEGVNNPDDPGLSRYVSRPDLAAPIWDVKVYHEDLIAPGYWFVAPYKALNQLDSDRSWVGPHIYHGKTGELVWSGSLSYFFSKGNVEDFHMSNVRGKNMMTLMSQGKGQGVILNNNYEIAETLQVDNPGTVNTHEFHFVENGTRALVIKSHRQKATKEMSKAAGYDGECDCQFDGFEEYDTTTWKSTFDWRSFGKVGLDESSLTGPPVKQRCRNGWDFIHANSADKTPEGDYLWSSRHCDTIYKISKKNGSIIWRLGGKKSDFELVGEDMIFSRQHDIRHRSQNETHVIITILDNARGIDKQPPTWNKSRGLRIALDEKNMKASVERTYDHPEGEGGFAPRRGNHQILKNGNIFMGWSERAEQSEHSPDGTLLMEAEFRTDWLGSYRNYKFEFVGEPVEPPVAHAQAYGTPNNSTTTTVHVSWNGATEVASWNLYRTVANGQVLVLVASAENLGFETVLAYGGYASYVIVEGVNKNGTVLGRTEVSKTFAHANVTAEAVAEEDVWLKDVDEAEVDLLRQATGVLTSPITAFIIGCICSAVVLIVGYKVRQRDVVTRYMRYFKGRRYDKLSQMNLDQELPLRTADKEAPDDL</sequence>
<name>A0ACC3MLP2_9PEZI</name>
<comment type="caution">
    <text evidence="1">The sequence shown here is derived from an EMBL/GenBank/DDBJ whole genome shotgun (WGS) entry which is preliminary data.</text>
</comment>
<accession>A0ACC3MLP2</accession>
<evidence type="ECO:0000313" key="2">
    <source>
        <dbReference type="Proteomes" id="UP001281147"/>
    </source>
</evidence>
<gene>
    <name evidence="1" type="ORF">LTR37_016861</name>
</gene>
<proteinExistence type="predicted"/>
<protein>
    <submittedName>
        <fullName evidence="1">Uncharacterized protein</fullName>
    </submittedName>
</protein>
<keyword evidence="2" id="KW-1185">Reference proteome</keyword>
<dbReference type="EMBL" id="JAUTXU010000208">
    <property type="protein sequence ID" value="KAK3698633.1"/>
    <property type="molecule type" value="Genomic_DNA"/>
</dbReference>
<evidence type="ECO:0000313" key="1">
    <source>
        <dbReference type="EMBL" id="KAK3698633.1"/>
    </source>
</evidence>
<organism evidence="1 2">
    <name type="scientific">Vermiconidia calcicola</name>
    <dbReference type="NCBI Taxonomy" id="1690605"/>
    <lineage>
        <taxon>Eukaryota</taxon>
        <taxon>Fungi</taxon>
        <taxon>Dikarya</taxon>
        <taxon>Ascomycota</taxon>
        <taxon>Pezizomycotina</taxon>
        <taxon>Dothideomycetes</taxon>
        <taxon>Dothideomycetidae</taxon>
        <taxon>Mycosphaerellales</taxon>
        <taxon>Extremaceae</taxon>
        <taxon>Vermiconidia</taxon>
    </lineage>
</organism>